<keyword evidence="2" id="KW-1185">Reference proteome</keyword>
<name>A0ACB7TBY3_HYAAI</name>
<gene>
    <name evidence="1" type="ORF">HPB50_011532</name>
</gene>
<accession>A0ACB7TBY3</accession>
<protein>
    <submittedName>
        <fullName evidence="1">Uncharacterized protein</fullName>
    </submittedName>
</protein>
<organism evidence="1 2">
    <name type="scientific">Hyalomma asiaticum</name>
    <name type="common">Tick</name>
    <dbReference type="NCBI Taxonomy" id="266040"/>
    <lineage>
        <taxon>Eukaryota</taxon>
        <taxon>Metazoa</taxon>
        <taxon>Ecdysozoa</taxon>
        <taxon>Arthropoda</taxon>
        <taxon>Chelicerata</taxon>
        <taxon>Arachnida</taxon>
        <taxon>Acari</taxon>
        <taxon>Parasitiformes</taxon>
        <taxon>Ixodida</taxon>
        <taxon>Ixodoidea</taxon>
        <taxon>Ixodidae</taxon>
        <taxon>Hyalomminae</taxon>
        <taxon>Hyalomma</taxon>
    </lineage>
</organism>
<evidence type="ECO:0000313" key="2">
    <source>
        <dbReference type="Proteomes" id="UP000821845"/>
    </source>
</evidence>
<sequence length="227" mass="25042">MIPRLHPPLRPFKPGQRGHLAWLDAVLEINGITDEPTKHALLLSTLPADLQYLSAASLASPRPYNALRAAVLAYNGEPYSPPYSEYFSSATTKRAVVPSPRPTYASDPPPKSVTTNGTSRPPTNSSLSESTLDVEVDRVDCSTTLLTERYSALETSPPALSRVPTSPERNPTSSDGLRQQRHHSHLASCQAARSEAHHEHRVACCSTDVIVFVTRFTRRRRIRIDRA</sequence>
<evidence type="ECO:0000313" key="1">
    <source>
        <dbReference type="EMBL" id="KAH6942907.1"/>
    </source>
</evidence>
<proteinExistence type="predicted"/>
<dbReference type="EMBL" id="CM023490">
    <property type="protein sequence ID" value="KAH6942907.1"/>
    <property type="molecule type" value="Genomic_DNA"/>
</dbReference>
<comment type="caution">
    <text evidence="1">The sequence shown here is derived from an EMBL/GenBank/DDBJ whole genome shotgun (WGS) entry which is preliminary data.</text>
</comment>
<dbReference type="Proteomes" id="UP000821845">
    <property type="component" value="Chromosome 10"/>
</dbReference>
<reference evidence="1" key="1">
    <citation type="submission" date="2020-05" db="EMBL/GenBank/DDBJ databases">
        <title>Large-scale comparative analyses of tick genomes elucidate their genetic diversity and vector capacities.</title>
        <authorList>
            <person name="Jia N."/>
            <person name="Wang J."/>
            <person name="Shi W."/>
            <person name="Du L."/>
            <person name="Sun Y."/>
            <person name="Zhan W."/>
            <person name="Jiang J."/>
            <person name="Wang Q."/>
            <person name="Zhang B."/>
            <person name="Ji P."/>
            <person name="Sakyi L.B."/>
            <person name="Cui X."/>
            <person name="Yuan T."/>
            <person name="Jiang B."/>
            <person name="Yang W."/>
            <person name="Lam T.T.-Y."/>
            <person name="Chang Q."/>
            <person name="Ding S."/>
            <person name="Wang X."/>
            <person name="Zhu J."/>
            <person name="Ruan X."/>
            <person name="Zhao L."/>
            <person name="Wei J."/>
            <person name="Que T."/>
            <person name="Du C."/>
            <person name="Cheng J."/>
            <person name="Dai P."/>
            <person name="Han X."/>
            <person name="Huang E."/>
            <person name="Gao Y."/>
            <person name="Liu J."/>
            <person name="Shao H."/>
            <person name="Ye R."/>
            <person name="Li L."/>
            <person name="Wei W."/>
            <person name="Wang X."/>
            <person name="Wang C."/>
            <person name="Yang T."/>
            <person name="Huo Q."/>
            <person name="Li W."/>
            <person name="Guo W."/>
            <person name="Chen H."/>
            <person name="Zhou L."/>
            <person name="Ni X."/>
            <person name="Tian J."/>
            <person name="Zhou Y."/>
            <person name="Sheng Y."/>
            <person name="Liu T."/>
            <person name="Pan Y."/>
            <person name="Xia L."/>
            <person name="Li J."/>
            <person name="Zhao F."/>
            <person name="Cao W."/>
        </authorList>
    </citation>
    <scope>NUCLEOTIDE SEQUENCE</scope>
    <source>
        <strain evidence="1">Hyas-2018</strain>
    </source>
</reference>